<dbReference type="PANTHER" id="PTHR35789">
    <property type="entry name" value="SPORE GERMINATION PROTEIN B3"/>
    <property type="match status" value="1"/>
</dbReference>
<evidence type="ECO:0000313" key="10">
    <source>
        <dbReference type="EMBL" id="NMP23721.1"/>
    </source>
</evidence>
<evidence type="ECO:0000259" key="8">
    <source>
        <dbReference type="Pfam" id="PF05504"/>
    </source>
</evidence>
<dbReference type="Pfam" id="PF05504">
    <property type="entry name" value="Spore_GerAC"/>
    <property type="match status" value="1"/>
</dbReference>
<dbReference type="GO" id="GO:0009847">
    <property type="term" value="P:spore germination"/>
    <property type="evidence" value="ECO:0007669"/>
    <property type="project" value="InterPro"/>
</dbReference>
<keyword evidence="3" id="KW-0309">Germination</keyword>
<evidence type="ECO:0000256" key="3">
    <source>
        <dbReference type="ARBA" id="ARBA00022544"/>
    </source>
</evidence>
<feature type="domain" description="Spore germination GerAC-like C-terminal" evidence="8">
    <location>
        <begin position="223"/>
        <end position="367"/>
    </location>
</feature>
<dbReference type="InterPro" id="IPR008844">
    <property type="entry name" value="Spore_GerAC-like"/>
</dbReference>
<comment type="subcellular location">
    <subcellularLocation>
        <location evidence="1">Membrane</location>
        <topology evidence="1">Lipid-anchor</topology>
    </subcellularLocation>
</comment>
<dbReference type="PROSITE" id="PS51257">
    <property type="entry name" value="PROKAR_LIPOPROTEIN"/>
    <property type="match status" value="1"/>
</dbReference>
<proteinExistence type="inferred from homology"/>
<dbReference type="InterPro" id="IPR046953">
    <property type="entry name" value="Spore_GerAC-like_C"/>
</dbReference>
<dbReference type="GO" id="GO:0016020">
    <property type="term" value="C:membrane"/>
    <property type="evidence" value="ECO:0007669"/>
    <property type="project" value="UniProtKB-SubCell"/>
</dbReference>
<dbReference type="EMBL" id="JABBVZ010000063">
    <property type="protein sequence ID" value="NMP23721.1"/>
    <property type="molecule type" value="Genomic_DNA"/>
</dbReference>
<keyword evidence="4" id="KW-0732">Signal</keyword>
<feature type="domain" description="Spore germination protein N-terminal" evidence="9">
    <location>
        <begin position="24"/>
        <end position="164"/>
    </location>
</feature>
<sequence>MMRRLWFGLLCVVLIFGLSGCGSSVPVDERALVLILGFAPGQGNTIRMLFQIPTSTELTSVTSGTNSSGKQFYTVEATGATPGRAFAKAQTMVGQDLYLGQVQLIAFSSKLSAAQMAQVQDWLNRLGTMDNSAYVAATSSVDRLFERQPAAQIPPAVYIYDTFSCPRCSAVDFQQRQWTLETQLANDLAPDHSMWMPWIEANQSGFRIANVVVYRHFQPAIVLTRAQTVDLGYLMGRTKKGDLMITWRNHTIGIRSIVASSHYRIRWQSGRMHIFLTMHFVGTLEEAVDMQLHADTVKSVEHLAAQKLGAQVLSTLVLLQQHGTNPVDYGERYAWWHPETVSRQVMRQAYAHADITVSTRVQITNTGAVT</sequence>
<protein>
    <recommendedName>
        <fullName evidence="12">Ger(X)C family spore germination protein</fullName>
    </recommendedName>
</protein>
<keyword evidence="6" id="KW-0564">Palmitate</keyword>
<dbReference type="InterPro" id="IPR038501">
    <property type="entry name" value="Spore_GerAC_C_sf"/>
</dbReference>
<reference evidence="10 11" key="1">
    <citation type="submission" date="2020-04" db="EMBL/GenBank/DDBJ databases">
        <authorList>
            <person name="Zhang R."/>
            <person name="Schippers A."/>
        </authorList>
    </citation>
    <scope>NUCLEOTIDE SEQUENCE [LARGE SCALE GENOMIC DNA]</scope>
    <source>
        <strain evidence="10 11">DSM 109850</strain>
    </source>
</reference>
<organism evidence="10 11">
    <name type="scientific">Sulfobacillus harzensis</name>
    <dbReference type="NCBI Taxonomy" id="2729629"/>
    <lineage>
        <taxon>Bacteria</taxon>
        <taxon>Bacillati</taxon>
        <taxon>Bacillota</taxon>
        <taxon>Clostridia</taxon>
        <taxon>Eubacteriales</taxon>
        <taxon>Clostridiales Family XVII. Incertae Sedis</taxon>
        <taxon>Sulfobacillus</taxon>
    </lineage>
</organism>
<dbReference type="Pfam" id="PF25198">
    <property type="entry name" value="Spore_GerAC_N"/>
    <property type="match status" value="1"/>
</dbReference>
<dbReference type="InterPro" id="IPR057336">
    <property type="entry name" value="GerAC_N"/>
</dbReference>
<evidence type="ECO:0000256" key="2">
    <source>
        <dbReference type="ARBA" id="ARBA00007886"/>
    </source>
</evidence>
<name>A0A7Y0L5Q0_9FIRM</name>
<evidence type="ECO:0000256" key="6">
    <source>
        <dbReference type="ARBA" id="ARBA00023139"/>
    </source>
</evidence>
<dbReference type="Proteomes" id="UP000533476">
    <property type="component" value="Unassembled WGS sequence"/>
</dbReference>
<accession>A0A7Y0L5Q0</accession>
<keyword evidence="11" id="KW-1185">Reference proteome</keyword>
<evidence type="ECO:0000259" key="9">
    <source>
        <dbReference type="Pfam" id="PF25198"/>
    </source>
</evidence>
<comment type="similarity">
    <text evidence="2">Belongs to the GerABKC lipoprotein family.</text>
</comment>
<keyword evidence="5" id="KW-0472">Membrane</keyword>
<dbReference type="AlphaFoldDB" id="A0A7Y0L5Q0"/>
<evidence type="ECO:0000256" key="1">
    <source>
        <dbReference type="ARBA" id="ARBA00004635"/>
    </source>
</evidence>
<evidence type="ECO:0000256" key="4">
    <source>
        <dbReference type="ARBA" id="ARBA00022729"/>
    </source>
</evidence>
<dbReference type="RefSeq" id="WP_169101241.1">
    <property type="nucleotide sequence ID" value="NZ_JABBVZ010000063.1"/>
</dbReference>
<evidence type="ECO:0000313" key="11">
    <source>
        <dbReference type="Proteomes" id="UP000533476"/>
    </source>
</evidence>
<evidence type="ECO:0008006" key="12">
    <source>
        <dbReference type="Google" id="ProtNLM"/>
    </source>
</evidence>
<dbReference type="PANTHER" id="PTHR35789:SF1">
    <property type="entry name" value="SPORE GERMINATION PROTEIN B3"/>
    <property type="match status" value="1"/>
</dbReference>
<keyword evidence="7" id="KW-0449">Lipoprotein</keyword>
<evidence type="ECO:0000256" key="7">
    <source>
        <dbReference type="ARBA" id="ARBA00023288"/>
    </source>
</evidence>
<evidence type="ECO:0000256" key="5">
    <source>
        <dbReference type="ARBA" id="ARBA00023136"/>
    </source>
</evidence>
<comment type="caution">
    <text evidence="10">The sequence shown here is derived from an EMBL/GenBank/DDBJ whole genome shotgun (WGS) entry which is preliminary data.</text>
</comment>
<dbReference type="Gene3D" id="3.30.300.210">
    <property type="entry name" value="Nutrient germinant receptor protein C, domain 3"/>
    <property type="match status" value="1"/>
</dbReference>
<gene>
    <name evidence="10" type="ORF">HIJ39_15365</name>
</gene>